<sequence>MAHIPPHIVSLLQRNPQRCLDGARRGSLRDLTTLAIHWPFFPILRSMGLFTVFFHHLDEGKVPSPRSPASESLTESAYLSLFALSRLIDFHGQMIEDVDFALKALKAWPGIFKWSKFFFVTRILYPTHEETRYPCLQIITNAWCALEQIELLRRAITDTPGSVELATRIWLFEGTPQAIGDGHPVAATGGLYNIIHLDCKRGVDRVLNAAGGDVHKVAQQALSRLRMVLEGNQPDISHLRIVVHAVECLGPPIKTAMRDAFLAGNSILWMTTALVSISSTISRNPDPTTAAAMQVCLGYLGDHLNAKEGYPFVIQSINAGLIPALANCSPAMGIETSKNLEIAIIRNTLPRYVLYRPVLWCLHSALGKLKGSQSRQKVQASVIKDDWTNLEKVVEERYHDLSTPSENFCCDNKKCRKMGDKAQFRKCGSCSVAFYCAKECQVQDWREGNHKAKCKAAQRLAPEGATEKLGKRDFQFIKNQTLREAHRGIPALKMIAARDHPGVPYSRLVIVISYLVSPPSYTLEPLEGYTGVPRGCEDHMVVRAQSKPLIDTVKEDPTKHTLIESRVVFGEICKFVFCVASGNLLGDGGNRDNAS</sequence>
<dbReference type="Proteomes" id="UP000027265">
    <property type="component" value="Unassembled WGS sequence"/>
</dbReference>
<dbReference type="Gene3D" id="6.10.140.2220">
    <property type="match status" value="1"/>
</dbReference>
<evidence type="ECO:0000256" key="3">
    <source>
        <dbReference type="ARBA" id="ARBA00022833"/>
    </source>
</evidence>
<dbReference type="EMBL" id="KL197711">
    <property type="protein sequence ID" value="KDQ62795.1"/>
    <property type="molecule type" value="Genomic_DNA"/>
</dbReference>
<dbReference type="HOGENOM" id="CLU_027660_0_0_1"/>
<reference evidence="7" key="1">
    <citation type="journal article" date="2014" name="Proc. Natl. Acad. Sci. U.S.A.">
        <title>Extensive sampling of basidiomycete genomes demonstrates inadequacy of the white-rot/brown-rot paradigm for wood decay fungi.</title>
        <authorList>
            <person name="Riley R."/>
            <person name="Salamov A.A."/>
            <person name="Brown D.W."/>
            <person name="Nagy L.G."/>
            <person name="Floudas D."/>
            <person name="Held B.W."/>
            <person name="Levasseur A."/>
            <person name="Lombard V."/>
            <person name="Morin E."/>
            <person name="Otillar R."/>
            <person name="Lindquist E.A."/>
            <person name="Sun H."/>
            <person name="LaButti K.M."/>
            <person name="Schmutz J."/>
            <person name="Jabbour D."/>
            <person name="Luo H."/>
            <person name="Baker S.E."/>
            <person name="Pisabarro A.G."/>
            <person name="Walton J.D."/>
            <person name="Blanchette R.A."/>
            <person name="Henrissat B."/>
            <person name="Martin F."/>
            <person name="Cullen D."/>
            <person name="Hibbett D.S."/>
            <person name="Grigoriev I.V."/>
        </authorList>
    </citation>
    <scope>NUCLEOTIDE SEQUENCE [LARGE SCALE GENOMIC DNA]</scope>
    <source>
        <strain evidence="7">MUCL 33604</strain>
    </source>
</reference>
<evidence type="ECO:0000256" key="1">
    <source>
        <dbReference type="ARBA" id="ARBA00022723"/>
    </source>
</evidence>
<proteinExistence type="predicted"/>
<evidence type="ECO:0000256" key="4">
    <source>
        <dbReference type="PROSITE-ProRule" id="PRU00134"/>
    </source>
</evidence>
<dbReference type="InterPro" id="IPR002893">
    <property type="entry name" value="Znf_MYND"/>
</dbReference>
<keyword evidence="7" id="KW-1185">Reference proteome</keyword>
<accession>A0A067Q9F8</accession>
<dbReference type="PROSITE" id="PS50865">
    <property type="entry name" value="ZF_MYND_2"/>
    <property type="match status" value="1"/>
</dbReference>
<organism evidence="6 7">
    <name type="scientific">Jaapia argillacea MUCL 33604</name>
    <dbReference type="NCBI Taxonomy" id="933084"/>
    <lineage>
        <taxon>Eukaryota</taxon>
        <taxon>Fungi</taxon>
        <taxon>Dikarya</taxon>
        <taxon>Basidiomycota</taxon>
        <taxon>Agaricomycotina</taxon>
        <taxon>Agaricomycetes</taxon>
        <taxon>Agaricomycetidae</taxon>
        <taxon>Jaapiales</taxon>
        <taxon>Jaapiaceae</taxon>
        <taxon>Jaapia</taxon>
    </lineage>
</organism>
<evidence type="ECO:0000313" key="6">
    <source>
        <dbReference type="EMBL" id="KDQ62795.1"/>
    </source>
</evidence>
<dbReference type="InParanoid" id="A0A067Q9F8"/>
<protein>
    <recommendedName>
        <fullName evidence="5">MYND-type domain-containing protein</fullName>
    </recommendedName>
</protein>
<keyword evidence="2 4" id="KW-0863">Zinc-finger</keyword>
<gene>
    <name evidence="6" type="ORF">JAAARDRAFT_190070</name>
</gene>
<dbReference type="Pfam" id="PF01753">
    <property type="entry name" value="zf-MYND"/>
    <property type="match status" value="1"/>
</dbReference>
<feature type="domain" description="MYND-type" evidence="5">
    <location>
        <begin position="415"/>
        <end position="454"/>
    </location>
</feature>
<dbReference type="STRING" id="933084.A0A067Q9F8"/>
<keyword evidence="3" id="KW-0862">Zinc</keyword>
<evidence type="ECO:0000259" key="5">
    <source>
        <dbReference type="PROSITE" id="PS50865"/>
    </source>
</evidence>
<keyword evidence="1" id="KW-0479">Metal-binding</keyword>
<dbReference type="SUPFAM" id="SSF144232">
    <property type="entry name" value="HIT/MYND zinc finger-like"/>
    <property type="match status" value="1"/>
</dbReference>
<name>A0A067Q9F8_9AGAM</name>
<evidence type="ECO:0000313" key="7">
    <source>
        <dbReference type="Proteomes" id="UP000027265"/>
    </source>
</evidence>
<evidence type="ECO:0000256" key="2">
    <source>
        <dbReference type="ARBA" id="ARBA00022771"/>
    </source>
</evidence>
<dbReference type="OrthoDB" id="2881796at2759"/>
<dbReference type="AlphaFoldDB" id="A0A067Q9F8"/>
<dbReference type="GO" id="GO:0008270">
    <property type="term" value="F:zinc ion binding"/>
    <property type="evidence" value="ECO:0007669"/>
    <property type="project" value="UniProtKB-KW"/>
</dbReference>